<dbReference type="EMBL" id="VMNH01000021">
    <property type="protein sequence ID" value="TVO71464.1"/>
    <property type="molecule type" value="Genomic_DNA"/>
</dbReference>
<dbReference type="OrthoDB" id="8566293at2"/>
<gene>
    <name evidence="1" type="ORF">FHP88_14180</name>
</gene>
<dbReference type="RefSeq" id="WP_144359749.1">
    <property type="nucleotide sequence ID" value="NZ_VMNH01000021.1"/>
</dbReference>
<accession>A0A558DZ76</accession>
<dbReference type="AlphaFoldDB" id="A0A558DZ76"/>
<sequence>MNIDRAKELIQVQLQFNSGYNRNAVRMILGDIQRTQGQHAVDQLIEYFNLDQHYGLKQGTDFSKVGMGPTT</sequence>
<keyword evidence="2" id="KW-1185">Reference proteome</keyword>
<comment type="caution">
    <text evidence="1">The sequence shown here is derived from an EMBL/GenBank/DDBJ whole genome shotgun (WGS) entry which is preliminary data.</text>
</comment>
<proteinExistence type="predicted"/>
<name>A0A558DZ76_9GAMM</name>
<dbReference type="Proteomes" id="UP000316649">
    <property type="component" value="Unassembled WGS sequence"/>
</dbReference>
<organism evidence="1 2">
    <name type="scientific">Sedimenticola selenatireducens</name>
    <dbReference type="NCBI Taxonomy" id="191960"/>
    <lineage>
        <taxon>Bacteria</taxon>
        <taxon>Pseudomonadati</taxon>
        <taxon>Pseudomonadota</taxon>
        <taxon>Gammaproteobacteria</taxon>
        <taxon>Chromatiales</taxon>
        <taxon>Sedimenticolaceae</taxon>
        <taxon>Sedimenticola</taxon>
    </lineage>
</organism>
<evidence type="ECO:0000313" key="2">
    <source>
        <dbReference type="Proteomes" id="UP000316649"/>
    </source>
</evidence>
<protein>
    <submittedName>
        <fullName evidence="1">Uncharacterized protein</fullName>
    </submittedName>
</protein>
<reference evidence="1 2" key="1">
    <citation type="submission" date="2019-07" db="EMBL/GenBank/DDBJ databases">
        <title>The pathways for chlorine oxyanion respiration interact through the shared metabolite chlorate.</title>
        <authorList>
            <person name="Barnum T.P."/>
            <person name="Cheng Y."/>
            <person name="Hill K.A."/>
            <person name="Lucas L.N."/>
            <person name="Carlson H.K."/>
            <person name="Coates J.D."/>
        </authorList>
    </citation>
    <scope>NUCLEOTIDE SEQUENCE [LARGE SCALE GENOMIC DNA]</scope>
    <source>
        <strain evidence="1 2">BK-1</strain>
    </source>
</reference>
<evidence type="ECO:0000313" key="1">
    <source>
        <dbReference type="EMBL" id="TVO71464.1"/>
    </source>
</evidence>